<sequence>MEHLFTYGTLQERQVQLDVFGHLMEGHPDVLLSFKKMENAVYGQYPVVIRTENVKDKVKGTVYTLSIIDLEKADAYETDAYKREKIPLESGLEAWVYIENSQ</sequence>
<dbReference type="Proteomes" id="UP000319204">
    <property type="component" value="Unassembled WGS sequence"/>
</dbReference>
<protein>
    <submittedName>
        <fullName evidence="2">Gamma-glutamylcyclotransferase</fullName>
    </submittedName>
</protein>
<dbReference type="InterPro" id="IPR013024">
    <property type="entry name" value="GGCT-like"/>
</dbReference>
<feature type="domain" description="Gamma-glutamylcyclotransferase AIG2-like" evidence="1">
    <location>
        <begin position="4"/>
        <end position="99"/>
    </location>
</feature>
<dbReference type="CDD" id="cd06661">
    <property type="entry name" value="GGCT_like"/>
    <property type="match status" value="1"/>
</dbReference>
<dbReference type="OrthoDB" id="9798388at2"/>
<dbReference type="InterPro" id="IPR036568">
    <property type="entry name" value="GGCT-like_sf"/>
</dbReference>
<dbReference type="GO" id="GO:0016740">
    <property type="term" value="F:transferase activity"/>
    <property type="evidence" value="ECO:0007669"/>
    <property type="project" value="UniProtKB-KW"/>
</dbReference>
<gene>
    <name evidence="2" type="ORF">FOT42_005320</name>
</gene>
<accession>A0A5N5ITU6</accession>
<organism evidence="2 3">
    <name type="scientific">Flagellimonas hadalis</name>
    <dbReference type="NCBI Taxonomy" id="2597517"/>
    <lineage>
        <taxon>Bacteria</taxon>
        <taxon>Pseudomonadati</taxon>
        <taxon>Bacteroidota</taxon>
        <taxon>Flavobacteriia</taxon>
        <taxon>Flavobacteriales</taxon>
        <taxon>Flavobacteriaceae</taxon>
        <taxon>Flagellimonas</taxon>
    </lineage>
</organism>
<name>A0A5N5ITU6_9FLAO</name>
<comment type="caution">
    <text evidence="2">The sequence shown here is derived from an EMBL/GenBank/DDBJ whole genome shotgun (WGS) entry which is preliminary data.</text>
</comment>
<evidence type="ECO:0000313" key="2">
    <source>
        <dbReference type="EMBL" id="KAB5490851.1"/>
    </source>
</evidence>
<dbReference type="AlphaFoldDB" id="A0A5N5ITU6"/>
<evidence type="ECO:0000259" key="1">
    <source>
        <dbReference type="Pfam" id="PF06094"/>
    </source>
</evidence>
<dbReference type="Gene3D" id="3.10.490.10">
    <property type="entry name" value="Gamma-glutamyl cyclotransferase-like"/>
    <property type="match status" value="1"/>
</dbReference>
<reference evidence="2" key="1">
    <citation type="submission" date="2019-10" db="EMBL/GenBank/DDBJ databases">
        <title>Muricauda hadale sp. nov., a piezophilic bacterium isolated from hadopelagic water of the Mariana Trench.</title>
        <authorList>
            <person name="Wei Y."/>
        </authorList>
    </citation>
    <scope>NUCLEOTIDE SEQUENCE [LARGE SCALE GENOMIC DNA]</scope>
    <source>
        <strain evidence="2">MT-229</strain>
    </source>
</reference>
<dbReference type="InterPro" id="IPR009288">
    <property type="entry name" value="AIG2-like_dom"/>
</dbReference>
<proteinExistence type="predicted"/>
<evidence type="ECO:0000313" key="3">
    <source>
        <dbReference type="Proteomes" id="UP000319204"/>
    </source>
</evidence>
<keyword evidence="3" id="KW-1185">Reference proteome</keyword>
<dbReference type="EMBL" id="VNIK02000002">
    <property type="protein sequence ID" value="KAB5490851.1"/>
    <property type="molecule type" value="Genomic_DNA"/>
</dbReference>
<dbReference type="RefSeq" id="WP_151889542.1">
    <property type="nucleotide sequence ID" value="NZ_VNIK02000002.1"/>
</dbReference>
<dbReference type="SUPFAM" id="SSF110857">
    <property type="entry name" value="Gamma-glutamyl cyclotransferase-like"/>
    <property type="match status" value="1"/>
</dbReference>
<dbReference type="Pfam" id="PF06094">
    <property type="entry name" value="GGACT"/>
    <property type="match status" value="1"/>
</dbReference>